<dbReference type="AlphaFoldDB" id="A0A318KMM1"/>
<dbReference type="RefSeq" id="WP_022937480.1">
    <property type="nucleotide sequence ID" value="NZ_CABKRQ010000003.1"/>
</dbReference>
<dbReference type="GO" id="GO:0003677">
    <property type="term" value="F:DNA binding"/>
    <property type="evidence" value="ECO:0007669"/>
    <property type="project" value="UniProtKB-KW"/>
</dbReference>
<dbReference type="STRING" id="1034346.GCA_000313565_01164"/>
<dbReference type="Proteomes" id="UP000247612">
    <property type="component" value="Unassembled WGS sequence"/>
</dbReference>
<dbReference type="InterPro" id="IPR009061">
    <property type="entry name" value="DNA-bd_dom_put_sf"/>
</dbReference>
<dbReference type="OrthoDB" id="9806513at2"/>
<keyword evidence="2" id="KW-0238">DNA-binding</keyword>
<dbReference type="Gene3D" id="1.10.1660.10">
    <property type="match status" value="1"/>
</dbReference>
<dbReference type="Pfam" id="PF13411">
    <property type="entry name" value="MerR_1"/>
    <property type="match status" value="1"/>
</dbReference>
<dbReference type="GO" id="GO:0006355">
    <property type="term" value="P:regulation of DNA-templated transcription"/>
    <property type="evidence" value="ECO:0007669"/>
    <property type="project" value="InterPro"/>
</dbReference>
<accession>A0A318KMM1</accession>
<dbReference type="CDD" id="cd00592">
    <property type="entry name" value="HTH_MerR-like"/>
    <property type="match status" value="1"/>
</dbReference>
<dbReference type="PROSITE" id="PS50937">
    <property type="entry name" value="HTH_MERR_2"/>
    <property type="match status" value="1"/>
</dbReference>
<protein>
    <submittedName>
        <fullName evidence="2">DNA-binding transcriptional MerR regulator</fullName>
    </submittedName>
</protein>
<name>A0A318KMM1_9FIRM</name>
<comment type="caution">
    <text evidence="2">The sequence shown here is derived from an EMBL/GenBank/DDBJ whole genome shotgun (WGS) entry which is preliminary data.</text>
</comment>
<keyword evidence="3" id="KW-1185">Reference proteome</keyword>
<evidence type="ECO:0000313" key="3">
    <source>
        <dbReference type="Proteomes" id="UP000247612"/>
    </source>
</evidence>
<evidence type="ECO:0000259" key="1">
    <source>
        <dbReference type="PROSITE" id="PS50937"/>
    </source>
</evidence>
<dbReference type="InterPro" id="IPR000551">
    <property type="entry name" value="MerR-type_HTH_dom"/>
</dbReference>
<dbReference type="EMBL" id="QJKH01000006">
    <property type="protein sequence ID" value="PXX78991.1"/>
    <property type="molecule type" value="Genomic_DNA"/>
</dbReference>
<sequence length="268" mass="30667">MKVNDFSKRLGIGSSKVRYYDRIGLIKSGRCEANNYRDFTDLDALNIYHAQMLRSFDMSVQESLAAKQKGLTQISGWVEEHALELEELIRQEEMRLFRLREMQDYFTMIQESKSLLTEHLLDDNYNVFNFGSCAKPDAVTLKAIEQLAEAMPFSYIAIKVSKASLFDEQQPLAVSIGLGILERNRKKLGLELPSQIEKTRSRKILQILILSADPFHLQRHELAPLLEEVKRRGIAVSDDIVGRIYISYQENGTFIHGIGLSVPIDNEK</sequence>
<reference evidence="2 3" key="1">
    <citation type="submission" date="2018-05" db="EMBL/GenBank/DDBJ databases">
        <title>Genomic Encyclopedia of Type Strains, Phase IV (KMG-IV): sequencing the most valuable type-strain genomes for metagenomic binning, comparative biology and taxonomic classification.</title>
        <authorList>
            <person name="Goeker M."/>
        </authorList>
    </citation>
    <scope>NUCLEOTIDE SEQUENCE [LARGE SCALE GENOMIC DNA]</scope>
    <source>
        <strain evidence="2 3">JC118</strain>
    </source>
</reference>
<organism evidence="2 3">
    <name type="scientific">Dielma fastidiosa</name>
    <dbReference type="NCBI Taxonomy" id="1034346"/>
    <lineage>
        <taxon>Bacteria</taxon>
        <taxon>Bacillati</taxon>
        <taxon>Bacillota</taxon>
        <taxon>Erysipelotrichia</taxon>
        <taxon>Erysipelotrichales</taxon>
        <taxon>Erysipelotrichaceae</taxon>
        <taxon>Dielma</taxon>
    </lineage>
</organism>
<feature type="domain" description="HTH merR-type" evidence="1">
    <location>
        <begin position="1"/>
        <end position="41"/>
    </location>
</feature>
<evidence type="ECO:0000313" key="2">
    <source>
        <dbReference type="EMBL" id="PXX78991.1"/>
    </source>
</evidence>
<gene>
    <name evidence="2" type="ORF">DES51_106109</name>
</gene>
<proteinExistence type="predicted"/>
<dbReference type="SUPFAM" id="SSF46955">
    <property type="entry name" value="Putative DNA-binding domain"/>
    <property type="match status" value="1"/>
</dbReference>
<dbReference type="SMART" id="SM00422">
    <property type="entry name" value="HTH_MERR"/>
    <property type="match status" value="1"/>
</dbReference>